<organism evidence="2 3">
    <name type="scientific">bacterium (Candidatus Ratteibacteria) CG23_combo_of_CG06-09_8_20_14_all_48_7</name>
    <dbReference type="NCBI Taxonomy" id="2014292"/>
    <lineage>
        <taxon>Bacteria</taxon>
        <taxon>Candidatus Ratteibacteria</taxon>
    </lineage>
</organism>
<keyword evidence="1" id="KW-0732">Signal</keyword>
<comment type="caution">
    <text evidence="2">The sequence shown here is derived from an EMBL/GenBank/DDBJ whole genome shotgun (WGS) entry which is preliminary data.</text>
</comment>
<name>A0A2G9YB87_9BACT</name>
<accession>A0A2G9YB87</accession>
<dbReference type="EMBL" id="PCRF01000089">
    <property type="protein sequence ID" value="PIP16488.1"/>
    <property type="molecule type" value="Genomic_DNA"/>
</dbReference>
<feature type="signal peptide" evidence="1">
    <location>
        <begin position="1"/>
        <end position="20"/>
    </location>
</feature>
<gene>
    <name evidence="2" type="ORF">COX46_01915</name>
</gene>
<dbReference type="Pfam" id="PF11306">
    <property type="entry name" value="DUF3108"/>
    <property type="match status" value="1"/>
</dbReference>
<protein>
    <recommendedName>
        <fullName evidence="4">DUF3108 domain-containing protein</fullName>
    </recommendedName>
</protein>
<proteinExistence type="predicted"/>
<evidence type="ECO:0000256" key="1">
    <source>
        <dbReference type="SAM" id="SignalP"/>
    </source>
</evidence>
<dbReference type="AlphaFoldDB" id="A0A2G9YB87"/>
<evidence type="ECO:0000313" key="3">
    <source>
        <dbReference type="Proteomes" id="UP000230392"/>
    </source>
</evidence>
<evidence type="ECO:0008006" key="4">
    <source>
        <dbReference type="Google" id="ProtNLM"/>
    </source>
</evidence>
<sequence length="258" mass="30194">MKRRFFFWLVIVIFSPFRCASQTVPFAPGEMFCYEIKWNFLTSGSMKLRVVDEGEVAGEEIFHLQADTETRGFFRYLEPLRTKIESFVSQKDFFLLRYQFNCWAPREVKSESIEYPRGQKKGLWHQEKYKKKKGLSIKNVTFEAPEFFQDPLSILYYLRTRELKVGDQIKVPLILDRKNYTVTVKVLRRTKFKALGKVWDAFILQPGASLQGVPFQQGSLWMWISADELRVPLYFSARASLGVLSCTLVEAKYARTGD</sequence>
<dbReference type="Proteomes" id="UP000230392">
    <property type="component" value="Unassembled WGS sequence"/>
</dbReference>
<feature type="chain" id="PRO_5013970582" description="DUF3108 domain-containing protein" evidence="1">
    <location>
        <begin position="21"/>
        <end position="258"/>
    </location>
</feature>
<reference evidence="2 3" key="1">
    <citation type="submission" date="2017-09" db="EMBL/GenBank/DDBJ databases">
        <title>Depth-based differentiation of microbial function through sediment-hosted aquifers and enrichment of novel symbionts in the deep terrestrial subsurface.</title>
        <authorList>
            <person name="Probst A.J."/>
            <person name="Ladd B."/>
            <person name="Jarett J.K."/>
            <person name="Geller-Mcgrath D.E."/>
            <person name="Sieber C.M."/>
            <person name="Emerson J.B."/>
            <person name="Anantharaman K."/>
            <person name="Thomas B.C."/>
            <person name="Malmstrom R."/>
            <person name="Stieglmeier M."/>
            <person name="Klingl A."/>
            <person name="Woyke T."/>
            <person name="Ryan C.M."/>
            <person name="Banfield J.F."/>
        </authorList>
    </citation>
    <scope>NUCLEOTIDE SEQUENCE [LARGE SCALE GENOMIC DNA]</scope>
    <source>
        <strain evidence="2">CG23_combo_of_CG06-09_8_20_14_all_48_7</strain>
    </source>
</reference>
<evidence type="ECO:0000313" key="2">
    <source>
        <dbReference type="EMBL" id="PIP16488.1"/>
    </source>
</evidence>
<dbReference type="InterPro" id="IPR021457">
    <property type="entry name" value="DUF3108"/>
</dbReference>